<feature type="domain" description="UBZ4-type" evidence="8">
    <location>
        <begin position="120"/>
        <end position="150"/>
    </location>
</feature>
<comment type="caution">
    <text evidence="9">The sequence shown here is derived from an EMBL/GenBank/DDBJ whole genome shotgun (WGS) entry which is preliminary data.</text>
</comment>
<protein>
    <submittedName>
        <fullName evidence="9">DNA cross-link repair 1A protein</fullName>
    </submittedName>
</protein>
<sequence length="535" mass="58561">MKDTFWEEDIWDYKSKRKPKPAHPNNCSENVSGSVEKATDGKYQSKGKGNEKRTSENPGETKDHRVCLAETDSQISAGSSQNSSCRDESQQSQSKETTPKKQCRTHRGRQVTPKVRPVYDGYCPSCQMPFSSLLGQTPRWHVFECLDSPPISDTECPEGLLCTSTIPSHYKKYTHILLAQSRDCKEPLSSTLHELAAAAAAPDSPCNLEGRRSALLKTGNLRKVLDDSLLMMQCLKTSQPPAETHRKSASSPRSQMSLVPQRAEFVKRDQLVGGGSPLAEVARSSQSKSVSTASPLPENDGGGCEISYSPLHSDEETYDIDQELDDSQQELFFTQSSKDSSLEEDGPALFENLHSPSPREAEGIRPIVRSLVVQAGCRDSSTLNDPFQFISHRLFREDPAHTDAAFLLLSPALSEKGAASNYQTTKAKPDEPEKFHSLASSHQQQKSETSAVGNQTSLPLLTSATSKPLEKEGGKRLPLHPTQSQTRGSQSKGPGAPGANCACRNAQKRPGMPLDKPLARRLPVPSAARANRLRK</sequence>
<keyword evidence="1" id="KW-0479">Metal-binding</keyword>
<organism evidence="9 10">
    <name type="scientific">Apodemus speciosus</name>
    <name type="common">Large Japanese field mouse</name>
    <dbReference type="NCBI Taxonomy" id="105296"/>
    <lineage>
        <taxon>Eukaryota</taxon>
        <taxon>Metazoa</taxon>
        <taxon>Chordata</taxon>
        <taxon>Craniata</taxon>
        <taxon>Vertebrata</taxon>
        <taxon>Euteleostomi</taxon>
        <taxon>Mammalia</taxon>
        <taxon>Eutheria</taxon>
        <taxon>Euarchontoglires</taxon>
        <taxon>Glires</taxon>
        <taxon>Rodentia</taxon>
        <taxon>Myomorpha</taxon>
        <taxon>Muroidea</taxon>
        <taxon>Muridae</taxon>
        <taxon>Murinae</taxon>
        <taxon>Apodemus</taxon>
    </lineage>
</organism>
<keyword evidence="5 6" id="KW-0234">DNA repair</keyword>
<feature type="region of interest" description="Disordered" evidence="7">
    <location>
        <begin position="420"/>
        <end position="535"/>
    </location>
</feature>
<proteinExistence type="predicted"/>
<reference evidence="9 10" key="1">
    <citation type="submission" date="2024-08" db="EMBL/GenBank/DDBJ databases">
        <title>The draft genome of Apodemus speciosus.</title>
        <authorList>
            <person name="Nabeshima K."/>
            <person name="Suzuki S."/>
            <person name="Onuma M."/>
        </authorList>
    </citation>
    <scope>NUCLEOTIDE SEQUENCE [LARGE SCALE GENOMIC DNA]</scope>
    <source>
        <strain evidence="9">IB14-021</strain>
    </source>
</reference>
<evidence type="ECO:0000256" key="6">
    <source>
        <dbReference type="PROSITE-ProRule" id="PRU01256"/>
    </source>
</evidence>
<keyword evidence="3 6" id="KW-0863">Zinc-finger</keyword>
<dbReference type="InterPro" id="IPR006642">
    <property type="entry name" value="Rad18_UBZ4"/>
</dbReference>
<evidence type="ECO:0000256" key="3">
    <source>
        <dbReference type="ARBA" id="ARBA00022771"/>
    </source>
</evidence>
<evidence type="ECO:0000313" key="9">
    <source>
        <dbReference type="EMBL" id="GAB1302556.1"/>
    </source>
</evidence>
<feature type="compositionally biased region" description="Acidic residues" evidence="7">
    <location>
        <begin position="1"/>
        <end position="10"/>
    </location>
</feature>
<evidence type="ECO:0000256" key="5">
    <source>
        <dbReference type="ARBA" id="ARBA00023204"/>
    </source>
</evidence>
<feature type="compositionally biased region" description="Polar residues" evidence="7">
    <location>
        <begin position="481"/>
        <end position="492"/>
    </location>
</feature>
<feature type="compositionally biased region" description="Low complexity" evidence="7">
    <location>
        <begin position="73"/>
        <end position="84"/>
    </location>
</feature>
<feature type="compositionally biased region" description="Basic and acidic residues" evidence="7">
    <location>
        <begin position="427"/>
        <end position="436"/>
    </location>
</feature>
<gene>
    <name evidence="9" type="ORF">APTSU1_001779500</name>
</gene>
<evidence type="ECO:0000256" key="1">
    <source>
        <dbReference type="ARBA" id="ARBA00022723"/>
    </source>
</evidence>
<evidence type="ECO:0000256" key="7">
    <source>
        <dbReference type="SAM" id="MobiDB-lite"/>
    </source>
</evidence>
<feature type="compositionally biased region" description="Polar residues" evidence="7">
    <location>
        <begin position="249"/>
        <end position="258"/>
    </location>
</feature>
<evidence type="ECO:0000313" key="10">
    <source>
        <dbReference type="Proteomes" id="UP001623349"/>
    </source>
</evidence>
<feature type="compositionally biased region" description="Basic and acidic residues" evidence="7">
    <location>
        <begin position="48"/>
        <end position="67"/>
    </location>
</feature>
<evidence type="ECO:0000256" key="2">
    <source>
        <dbReference type="ARBA" id="ARBA00022763"/>
    </source>
</evidence>
<evidence type="ECO:0000256" key="4">
    <source>
        <dbReference type="ARBA" id="ARBA00022833"/>
    </source>
</evidence>
<accession>A0ABQ0FTL6</accession>
<dbReference type="EMBL" id="BAAFST010000019">
    <property type="protein sequence ID" value="GAB1302556.1"/>
    <property type="molecule type" value="Genomic_DNA"/>
</dbReference>
<dbReference type="PROSITE" id="PS51908">
    <property type="entry name" value="ZF_UBZ4"/>
    <property type="match status" value="1"/>
</dbReference>
<keyword evidence="2 6" id="KW-0227">DNA damage</keyword>
<evidence type="ECO:0000259" key="8">
    <source>
        <dbReference type="PROSITE" id="PS51908"/>
    </source>
</evidence>
<dbReference type="Proteomes" id="UP001623349">
    <property type="component" value="Unassembled WGS sequence"/>
</dbReference>
<feature type="region of interest" description="Disordered" evidence="7">
    <location>
        <begin position="238"/>
        <end position="259"/>
    </location>
</feature>
<feature type="region of interest" description="Disordered" evidence="7">
    <location>
        <begin position="278"/>
        <end position="304"/>
    </location>
</feature>
<name>A0ABQ0FTL6_APOSI</name>
<keyword evidence="4" id="KW-0862">Zinc</keyword>
<feature type="compositionally biased region" description="Polar residues" evidence="7">
    <location>
        <begin position="283"/>
        <end position="294"/>
    </location>
</feature>
<feature type="compositionally biased region" description="Polar residues" evidence="7">
    <location>
        <begin position="438"/>
        <end position="466"/>
    </location>
</feature>
<keyword evidence="10" id="KW-1185">Reference proteome</keyword>
<feature type="region of interest" description="Disordered" evidence="7">
    <location>
        <begin position="1"/>
        <end position="109"/>
    </location>
</feature>